<organism evidence="7 8">
    <name type="scientific">Pigmentiphaga aceris</name>
    <dbReference type="NCBI Taxonomy" id="1940612"/>
    <lineage>
        <taxon>Bacteria</taxon>
        <taxon>Pseudomonadati</taxon>
        <taxon>Pseudomonadota</taxon>
        <taxon>Betaproteobacteria</taxon>
        <taxon>Burkholderiales</taxon>
        <taxon>Alcaligenaceae</taxon>
        <taxon>Pigmentiphaga</taxon>
    </lineage>
</organism>
<dbReference type="Pfam" id="PF02561">
    <property type="entry name" value="FliS"/>
    <property type="match status" value="1"/>
</dbReference>
<dbReference type="CDD" id="cd16098">
    <property type="entry name" value="FliS"/>
    <property type="match status" value="1"/>
</dbReference>
<dbReference type="AlphaFoldDB" id="A0A5C0B247"/>
<dbReference type="OrthoDB" id="9792010at2"/>
<dbReference type="PANTHER" id="PTHR34773">
    <property type="entry name" value="FLAGELLAR SECRETION CHAPERONE FLIS"/>
    <property type="match status" value="1"/>
</dbReference>
<evidence type="ECO:0000256" key="3">
    <source>
        <dbReference type="ARBA" id="ARBA00022490"/>
    </source>
</evidence>
<dbReference type="GO" id="GO:0005829">
    <property type="term" value="C:cytosol"/>
    <property type="evidence" value="ECO:0007669"/>
    <property type="project" value="UniProtKB-SubCell"/>
</dbReference>
<dbReference type="NCBIfam" id="TIGR00208">
    <property type="entry name" value="fliS"/>
    <property type="match status" value="1"/>
</dbReference>
<dbReference type="InterPro" id="IPR036584">
    <property type="entry name" value="FliS_sf"/>
</dbReference>
<keyword evidence="7" id="KW-0966">Cell projection</keyword>
<dbReference type="SUPFAM" id="SSF101116">
    <property type="entry name" value="Flagellar export chaperone FliS"/>
    <property type="match status" value="1"/>
</dbReference>
<dbReference type="KEGG" id="pacr:FXN63_16415"/>
<evidence type="ECO:0000256" key="5">
    <source>
        <dbReference type="ARBA" id="ARBA00023186"/>
    </source>
</evidence>
<dbReference type="PANTHER" id="PTHR34773:SF1">
    <property type="entry name" value="FLAGELLAR SECRETION CHAPERONE FLIS"/>
    <property type="match status" value="1"/>
</dbReference>
<keyword evidence="3 6" id="KW-0963">Cytoplasm</keyword>
<keyword evidence="8" id="KW-1185">Reference proteome</keyword>
<dbReference type="EMBL" id="CP043046">
    <property type="protein sequence ID" value="QEI07250.1"/>
    <property type="molecule type" value="Genomic_DNA"/>
</dbReference>
<name>A0A5C0B247_9BURK</name>
<evidence type="ECO:0000313" key="8">
    <source>
        <dbReference type="Proteomes" id="UP000325161"/>
    </source>
</evidence>
<evidence type="ECO:0000256" key="2">
    <source>
        <dbReference type="ARBA" id="ARBA00008787"/>
    </source>
</evidence>
<protein>
    <recommendedName>
        <fullName evidence="6">Flagellar secretion chaperone FliS</fullName>
    </recommendedName>
</protein>
<dbReference type="GO" id="GO:0044780">
    <property type="term" value="P:bacterial-type flagellum assembly"/>
    <property type="evidence" value="ECO:0007669"/>
    <property type="project" value="InterPro"/>
</dbReference>
<evidence type="ECO:0000313" key="7">
    <source>
        <dbReference type="EMBL" id="QEI07250.1"/>
    </source>
</evidence>
<dbReference type="Gene3D" id="1.20.120.340">
    <property type="entry name" value="Flagellar protein FliS"/>
    <property type="match status" value="1"/>
</dbReference>
<sequence length="134" mass="14328">MQGFGSFGARAYASVGVETKVTSSNPHALVLMLFDGALDSVQRALVCLEEKDIPGKAKAIVRADRIISEGLRASLDPSTGGQLAERLEALYDYMSRRLVVANAGNDPDALLEVQKLLRELRGAWAEISPTAQAA</sequence>
<evidence type="ECO:0000256" key="1">
    <source>
        <dbReference type="ARBA" id="ARBA00004514"/>
    </source>
</evidence>
<proteinExistence type="inferred from homology"/>
<keyword evidence="5" id="KW-0143">Chaperone</keyword>
<gene>
    <name evidence="7" type="primary">fliS</name>
    <name evidence="7" type="ORF">FXN63_16415</name>
</gene>
<keyword evidence="7" id="KW-0282">Flagellum</keyword>
<comment type="similarity">
    <text evidence="2 6">Belongs to the FliS family.</text>
</comment>
<reference evidence="7 8" key="1">
    <citation type="submission" date="2019-08" db="EMBL/GenBank/DDBJ databases">
        <title>Amphibian skin-associated Pigmentiphaga: genome sequence and occurrence across geography and hosts.</title>
        <authorList>
            <person name="Bletz M.C."/>
            <person name="Bunk B."/>
            <person name="Sproeer C."/>
            <person name="Biwer P."/>
            <person name="Reiter S."/>
            <person name="Rabemananjara F.C.E."/>
            <person name="Schulz S."/>
            <person name="Overmann J."/>
            <person name="Vences M."/>
        </authorList>
    </citation>
    <scope>NUCLEOTIDE SEQUENCE [LARGE SCALE GENOMIC DNA]</scope>
    <source>
        <strain evidence="7 8">Mada1488</strain>
    </source>
</reference>
<dbReference type="PIRSF" id="PIRSF039090">
    <property type="entry name" value="Flis"/>
    <property type="match status" value="1"/>
</dbReference>
<dbReference type="RefSeq" id="WP_148816297.1">
    <property type="nucleotide sequence ID" value="NZ_CP043046.1"/>
</dbReference>
<comment type="subcellular location">
    <subcellularLocation>
        <location evidence="1 6">Cytoplasm</location>
        <location evidence="1 6">Cytosol</location>
    </subcellularLocation>
</comment>
<keyword evidence="4 6" id="KW-1005">Bacterial flagellum biogenesis</keyword>
<dbReference type="Proteomes" id="UP000325161">
    <property type="component" value="Chromosome"/>
</dbReference>
<dbReference type="InterPro" id="IPR003713">
    <property type="entry name" value="FliS"/>
</dbReference>
<dbReference type="GO" id="GO:0071973">
    <property type="term" value="P:bacterial-type flagellum-dependent cell motility"/>
    <property type="evidence" value="ECO:0007669"/>
    <property type="project" value="TreeGrafter"/>
</dbReference>
<evidence type="ECO:0000256" key="4">
    <source>
        <dbReference type="ARBA" id="ARBA00022795"/>
    </source>
</evidence>
<evidence type="ECO:0000256" key="6">
    <source>
        <dbReference type="PIRNR" id="PIRNR039090"/>
    </source>
</evidence>
<keyword evidence="7" id="KW-0969">Cilium</keyword>
<accession>A0A5C0B247</accession>